<feature type="non-terminal residue" evidence="1">
    <location>
        <position position="117"/>
    </location>
</feature>
<evidence type="ECO:0000313" key="2">
    <source>
        <dbReference type="Proteomes" id="UP001243330"/>
    </source>
</evidence>
<keyword evidence="2" id="KW-1185">Reference proteome</keyword>
<comment type="caution">
    <text evidence="1">The sequence shown here is derived from an EMBL/GenBank/DDBJ whole genome shotgun (WGS) entry which is preliminary data.</text>
</comment>
<protein>
    <submittedName>
        <fullName evidence="1">Uncharacterized protein</fullName>
    </submittedName>
</protein>
<organism evidence="1 2">
    <name type="scientific">Colletotrichum chrysophilum</name>
    <dbReference type="NCBI Taxonomy" id="1836956"/>
    <lineage>
        <taxon>Eukaryota</taxon>
        <taxon>Fungi</taxon>
        <taxon>Dikarya</taxon>
        <taxon>Ascomycota</taxon>
        <taxon>Pezizomycotina</taxon>
        <taxon>Sordariomycetes</taxon>
        <taxon>Hypocreomycetidae</taxon>
        <taxon>Glomerellales</taxon>
        <taxon>Glomerellaceae</taxon>
        <taxon>Colletotrichum</taxon>
        <taxon>Colletotrichum gloeosporioides species complex</taxon>
    </lineage>
</organism>
<sequence>MAFRGIVRDAAHVSLLSAAYEKHVRVNETPEIDTTFPTTAQQDRECAERIFAVWQDTSDFYEKRRAIEKKSQNLHLSKVETVLSDSAMSRARARIDISGFAGAVTEIRLRWTHYSAV</sequence>
<name>A0AAD9A049_9PEZI</name>
<evidence type="ECO:0000313" key="1">
    <source>
        <dbReference type="EMBL" id="KAK1838961.1"/>
    </source>
</evidence>
<reference evidence="1" key="1">
    <citation type="submission" date="2023-01" db="EMBL/GenBank/DDBJ databases">
        <title>Colletotrichum chrysophilum M932 genome sequence.</title>
        <authorList>
            <person name="Baroncelli R."/>
        </authorList>
    </citation>
    <scope>NUCLEOTIDE SEQUENCE</scope>
    <source>
        <strain evidence="1">M932</strain>
    </source>
</reference>
<proteinExistence type="predicted"/>
<dbReference type="AlphaFoldDB" id="A0AAD9A049"/>
<gene>
    <name evidence="1" type="ORF">CCHR01_18421</name>
</gene>
<dbReference type="EMBL" id="JAQOWY010000740">
    <property type="protein sequence ID" value="KAK1838961.1"/>
    <property type="molecule type" value="Genomic_DNA"/>
</dbReference>
<dbReference type="Proteomes" id="UP001243330">
    <property type="component" value="Unassembled WGS sequence"/>
</dbReference>
<accession>A0AAD9A049</accession>